<dbReference type="PROSITE" id="PS00092">
    <property type="entry name" value="N6_MTASE"/>
    <property type="match status" value="1"/>
</dbReference>
<dbReference type="GO" id="GO:0032259">
    <property type="term" value="P:methylation"/>
    <property type="evidence" value="ECO:0007669"/>
    <property type="project" value="UniProtKB-KW"/>
</dbReference>
<protein>
    <submittedName>
        <fullName evidence="3">Methyltransferase domain-containing protein</fullName>
    </submittedName>
</protein>
<evidence type="ECO:0000313" key="4">
    <source>
        <dbReference type="Proteomes" id="UP001596072"/>
    </source>
</evidence>
<comment type="caution">
    <text evidence="3">The sequence shown here is derived from an EMBL/GenBank/DDBJ whole genome shotgun (WGS) entry which is preliminary data.</text>
</comment>
<dbReference type="Proteomes" id="UP001596072">
    <property type="component" value="Unassembled WGS sequence"/>
</dbReference>
<dbReference type="RefSeq" id="WP_240769845.1">
    <property type="nucleotide sequence ID" value="NZ_JBHSNS010000002.1"/>
</dbReference>
<dbReference type="CDD" id="cd02440">
    <property type="entry name" value="AdoMet_MTases"/>
    <property type="match status" value="1"/>
</dbReference>
<evidence type="ECO:0000313" key="3">
    <source>
        <dbReference type="EMBL" id="MFC5728539.1"/>
    </source>
</evidence>
<dbReference type="EMBL" id="JBHSNS010000002">
    <property type="protein sequence ID" value="MFC5728539.1"/>
    <property type="molecule type" value="Genomic_DNA"/>
</dbReference>
<accession>A0ABW0ZFZ8</accession>
<dbReference type="GO" id="GO:0008168">
    <property type="term" value="F:methyltransferase activity"/>
    <property type="evidence" value="ECO:0007669"/>
    <property type="project" value="UniProtKB-KW"/>
</dbReference>
<dbReference type="PANTHER" id="PTHR18895:SF74">
    <property type="entry name" value="MTRF1L RELEASE FACTOR GLUTAMINE METHYLTRANSFERASE"/>
    <property type="match status" value="1"/>
</dbReference>
<proteinExistence type="predicted"/>
<dbReference type="InterPro" id="IPR002052">
    <property type="entry name" value="DNA_methylase_N6_adenine_CS"/>
</dbReference>
<keyword evidence="3" id="KW-0808">Transferase</keyword>
<feature type="region of interest" description="Disordered" evidence="1">
    <location>
        <begin position="201"/>
        <end position="281"/>
    </location>
</feature>
<reference evidence="4" key="1">
    <citation type="journal article" date="2019" name="Int. J. Syst. Evol. Microbiol.">
        <title>The Global Catalogue of Microorganisms (GCM) 10K type strain sequencing project: providing services to taxonomists for standard genome sequencing and annotation.</title>
        <authorList>
            <consortium name="The Broad Institute Genomics Platform"/>
            <consortium name="The Broad Institute Genome Sequencing Center for Infectious Disease"/>
            <person name="Wu L."/>
            <person name="Ma J."/>
        </authorList>
    </citation>
    <scope>NUCLEOTIDE SEQUENCE [LARGE SCALE GENOMIC DNA]</scope>
    <source>
        <strain evidence="4">YIM 94188</strain>
    </source>
</reference>
<dbReference type="Pfam" id="PF13649">
    <property type="entry name" value="Methyltransf_25"/>
    <property type="match status" value="1"/>
</dbReference>
<evidence type="ECO:0000259" key="2">
    <source>
        <dbReference type="Pfam" id="PF13649"/>
    </source>
</evidence>
<dbReference type="SUPFAM" id="SSF53335">
    <property type="entry name" value="S-adenosyl-L-methionine-dependent methyltransferases"/>
    <property type="match status" value="1"/>
</dbReference>
<gene>
    <name evidence="3" type="ORF">ACFPQB_06385</name>
</gene>
<name>A0ABW0ZFZ8_9ACTN</name>
<dbReference type="InterPro" id="IPR029063">
    <property type="entry name" value="SAM-dependent_MTases_sf"/>
</dbReference>
<dbReference type="PANTHER" id="PTHR18895">
    <property type="entry name" value="HEMK METHYLTRANSFERASE"/>
    <property type="match status" value="1"/>
</dbReference>
<dbReference type="InterPro" id="IPR041698">
    <property type="entry name" value="Methyltransf_25"/>
</dbReference>
<dbReference type="Gene3D" id="3.40.50.150">
    <property type="entry name" value="Vaccinia Virus protein VP39"/>
    <property type="match status" value="1"/>
</dbReference>
<dbReference type="InterPro" id="IPR050320">
    <property type="entry name" value="N5-glutamine_MTase"/>
</dbReference>
<feature type="domain" description="Methyltransferase" evidence="2">
    <location>
        <begin position="54"/>
        <end position="122"/>
    </location>
</feature>
<keyword evidence="3" id="KW-0489">Methyltransferase</keyword>
<organism evidence="3 4">
    <name type="scientific">Nocardioides vastitatis</name>
    <dbReference type="NCBI Taxonomy" id="2568655"/>
    <lineage>
        <taxon>Bacteria</taxon>
        <taxon>Bacillati</taxon>
        <taxon>Actinomycetota</taxon>
        <taxon>Actinomycetes</taxon>
        <taxon>Propionibacteriales</taxon>
        <taxon>Nocardioidaceae</taxon>
        <taxon>Nocardioides</taxon>
    </lineage>
</organism>
<keyword evidence="4" id="KW-1185">Reference proteome</keyword>
<sequence length="281" mass="29414">MSATMRTLDHPAERLTFDGLDIAWDRRVLRPRPWTSEQGRWAAELARSAPPGPILELCCGAGQIGIVAAKNSGRSLVQIDRDPVAAAYARRNAAAAGVESEVRCGPIRDMLEPGEEFGVVIADPPWLRTDQLAAFPEDPPGAVDGGLDGLAVVVACLEVGLAHLALRGHLLLQVGDTEQMATAVEYISRLAPRRTVSGVRDCRPGGVLMNIGPSAGATDEPDDEGPAPEGQVSEVSSLEGAGEPISPGDAVAGHPEDDDVQEGATGPDARTGNQDTDKDPQ</sequence>
<evidence type="ECO:0000256" key="1">
    <source>
        <dbReference type="SAM" id="MobiDB-lite"/>
    </source>
</evidence>